<feature type="domain" description="Mannose-6-phosphate isomerase type II C-terminal" evidence="1">
    <location>
        <begin position="15"/>
        <end position="117"/>
    </location>
</feature>
<dbReference type="Pfam" id="PF01050">
    <property type="entry name" value="MannoseP_isomer"/>
    <property type="match status" value="1"/>
</dbReference>
<keyword evidence="3" id="KW-1185">Reference proteome</keyword>
<sequence length="129" mass="14479">MTRGGPPLSELSQDRPWGSWHVIEDGQGYKVKRIVVHPGKRLSYQTHQHRSEHWVVIFGIATCVVDGVEVQASPGQCIDVPMGAAHRLENRHSEDLQIIEVQQGAYTGEDDIHRLEDDFGRASQQDTQA</sequence>
<dbReference type="InterPro" id="IPR014710">
    <property type="entry name" value="RmlC-like_jellyroll"/>
</dbReference>
<evidence type="ECO:0000313" key="3">
    <source>
        <dbReference type="Proteomes" id="UP000198649"/>
    </source>
</evidence>
<dbReference type="GO" id="GO:0016853">
    <property type="term" value="F:isomerase activity"/>
    <property type="evidence" value="ECO:0007669"/>
    <property type="project" value="UniProtKB-KW"/>
</dbReference>
<keyword evidence="2" id="KW-0808">Transferase</keyword>
<keyword evidence="2" id="KW-0413">Isomerase</keyword>
<dbReference type="CDD" id="cd02213">
    <property type="entry name" value="cupin_PMI_typeII_C"/>
    <property type="match status" value="1"/>
</dbReference>
<dbReference type="PANTHER" id="PTHR46390">
    <property type="entry name" value="MANNOSE-1-PHOSPHATE GUANYLYLTRANSFERASE"/>
    <property type="match status" value="1"/>
</dbReference>
<dbReference type="GO" id="GO:0004475">
    <property type="term" value="F:mannose-1-phosphate guanylyltransferase (GTP) activity"/>
    <property type="evidence" value="ECO:0007669"/>
    <property type="project" value="TreeGrafter"/>
</dbReference>
<dbReference type="SUPFAM" id="SSF51182">
    <property type="entry name" value="RmlC-like cupins"/>
    <property type="match status" value="1"/>
</dbReference>
<name>A0A1I3N4Y5_9ACTN</name>
<dbReference type="Proteomes" id="UP000198649">
    <property type="component" value="Unassembled WGS sequence"/>
</dbReference>
<keyword evidence="2" id="KW-0548">Nucleotidyltransferase</keyword>
<gene>
    <name evidence="2" type="ORF">SAMN05216561_11719</name>
</gene>
<dbReference type="InterPro" id="IPR051161">
    <property type="entry name" value="Mannose-6P_isomerase_type2"/>
</dbReference>
<protein>
    <submittedName>
        <fullName evidence="2">Mannose-6-phosphate isomerase/mannose-1-phosphate guanylyltransferase / mannose-6-phosphate isomerase</fullName>
    </submittedName>
</protein>
<dbReference type="GO" id="GO:0009298">
    <property type="term" value="P:GDP-mannose biosynthetic process"/>
    <property type="evidence" value="ECO:0007669"/>
    <property type="project" value="TreeGrafter"/>
</dbReference>
<dbReference type="GO" id="GO:0005976">
    <property type="term" value="P:polysaccharide metabolic process"/>
    <property type="evidence" value="ECO:0007669"/>
    <property type="project" value="InterPro"/>
</dbReference>
<dbReference type="PANTHER" id="PTHR46390:SF1">
    <property type="entry name" value="MANNOSE-1-PHOSPHATE GUANYLYLTRANSFERASE"/>
    <property type="match status" value="1"/>
</dbReference>
<dbReference type="AlphaFoldDB" id="A0A1I3N4Y5"/>
<proteinExistence type="predicted"/>
<evidence type="ECO:0000259" key="1">
    <source>
        <dbReference type="Pfam" id="PF01050"/>
    </source>
</evidence>
<dbReference type="EMBL" id="FOQG01000017">
    <property type="protein sequence ID" value="SFJ04363.1"/>
    <property type="molecule type" value="Genomic_DNA"/>
</dbReference>
<accession>A0A1I3N4Y5</accession>
<evidence type="ECO:0000313" key="2">
    <source>
        <dbReference type="EMBL" id="SFJ04363.1"/>
    </source>
</evidence>
<dbReference type="STRING" id="1005945.SAMN05216561_11719"/>
<reference evidence="2 3" key="1">
    <citation type="submission" date="2016-10" db="EMBL/GenBank/DDBJ databases">
        <authorList>
            <person name="de Groot N.N."/>
        </authorList>
    </citation>
    <scope>NUCLEOTIDE SEQUENCE [LARGE SCALE GENOMIC DNA]</scope>
    <source>
        <strain evidence="2 3">CGMCC 1.11156</strain>
    </source>
</reference>
<dbReference type="Gene3D" id="2.60.120.10">
    <property type="entry name" value="Jelly Rolls"/>
    <property type="match status" value="1"/>
</dbReference>
<dbReference type="InterPro" id="IPR001538">
    <property type="entry name" value="Man6P_isomerase-2_C"/>
</dbReference>
<organism evidence="2 3">
    <name type="scientific">Nocardioides psychrotolerans</name>
    <dbReference type="NCBI Taxonomy" id="1005945"/>
    <lineage>
        <taxon>Bacteria</taxon>
        <taxon>Bacillati</taxon>
        <taxon>Actinomycetota</taxon>
        <taxon>Actinomycetes</taxon>
        <taxon>Propionibacteriales</taxon>
        <taxon>Nocardioidaceae</taxon>
        <taxon>Nocardioides</taxon>
    </lineage>
</organism>
<dbReference type="InterPro" id="IPR011051">
    <property type="entry name" value="RmlC_Cupin_sf"/>
</dbReference>